<reference evidence="2" key="2">
    <citation type="submission" date="2023-04" db="EMBL/GenBank/DDBJ databases">
        <authorList>
            <person name="Sun J.-Q."/>
        </authorList>
    </citation>
    <scope>NUCLEOTIDE SEQUENCE</scope>
    <source>
        <strain evidence="2">CC-YY355</strain>
    </source>
</reference>
<dbReference type="Gene3D" id="1.10.8.60">
    <property type="match status" value="1"/>
</dbReference>
<dbReference type="Gene3D" id="3.40.50.300">
    <property type="entry name" value="P-loop containing nucleotide triphosphate hydrolases"/>
    <property type="match status" value="1"/>
</dbReference>
<evidence type="ECO:0000313" key="2">
    <source>
        <dbReference type="EMBL" id="MDH7453879.1"/>
    </source>
</evidence>
<dbReference type="RefSeq" id="WP_280943088.1">
    <property type="nucleotide sequence ID" value="NZ_JARYGX010000023.1"/>
</dbReference>
<dbReference type="Proteomes" id="UP001160550">
    <property type="component" value="Unassembled WGS sequence"/>
</dbReference>
<accession>A0ABT6MTY1</accession>
<dbReference type="SMART" id="SM00382">
    <property type="entry name" value="AAA"/>
    <property type="match status" value="1"/>
</dbReference>
<organism evidence="2 3">
    <name type="scientific">Luteimonas composti</name>
    <dbReference type="NCBI Taxonomy" id="398257"/>
    <lineage>
        <taxon>Bacteria</taxon>
        <taxon>Pseudomonadati</taxon>
        <taxon>Pseudomonadota</taxon>
        <taxon>Gammaproteobacteria</taxon>
        <taxon>Lysobacterales</taxon>
        <taxon>Lysobacteraceae</taxon>
        <taxon>Luteimonas</taxon>
    </lineage>
</organism>
<sequence>MTAPAVPPQLPLALRYPPDQRLETFHAGDGALVAQLRTFATHASGERTLLLVGPAGTGKTHLALAVCAEADAAGARAGYLPLASAAGRIADALDSMHALDLVALDGIESVAGDRDDEVALFHFHNRMHDAGRRVLYAARATPDALPLLLPDLRSRLAQCTRLPLERLDDDGRGQVLRLRAQRRGLQVDDAAIDWLLRHAGREVSGLAALLDRLDRASLAAQRRITVPFLRKVLEAGQD</sequence>
<dbReference type="InterPro" id="IPR003593">
    <property type="entry name" value="AAA+_ATPase"/>
</dbReference>
<evidence type="ECO:0000259" key="1">
    <source>
        <dbReference type="SMART" id="SM00382"/>
    </source>
</evidence>
<feature type="domain" description="AAA+ ATPase" evidence="1">
    <location>
        <begin position="45"/>
        <end position="168"/>
    </location>
</feature>
<gene>
    <name evidence="2" type="primary">hda</name>
    <name evidence="2" type="ORF">QF205_12500</name>
</gene>
<dbReference type="PANTHER" id="PTHR30050:SF5">
    <property type="entry name" value="DNAA REGULATORY INACTIVATOR HDA"/>
    <property type="match status" value="1"/>
</dbReference>
<dbReference type="InterPro" id="IPR055199">
    <property type="entry name" value="Hda_lid"/>
</dbReference>
<dbReference type="InterPro" id="IPR027417">
    <property type="entry name" value="P-loop_NTPase"/>
</dbReference>
<dbReference type="SUPFAM" id="SSF52540">
    <property type="entry name" value="P-loop containing nucleoside triphosphate hydrolases"/>
    <property type="match status" value="1"/>
</dbReference>
<dbReference type="Pfam" id="PF22688">
    <property type="entry name" value="Hda_lid"/>
    <property type="match status" value="1"/>
</dbReference>
<dbReference type="InterPro" id="IPR013317">
    <property type="entry name" value="DnaA_dom"/>
</dbReference>
<dbReference type="EMBL" id="JARYGX010000023">
    <property type="protein sequence ID" value="MDH7453879.1"/>
    <property type="molecule type" value="Genomic_DNA"/>
</dbReference>
<dbReference type="PANTHER" id="PTHR30050">
    <property type="entry name" value="CHROMOSOMAL REPLICATION INITIATOR PROTEIN DNAA"/>
    <property type="match status" value="1"/>
</dbReference>
<keyword evidence="3" id="KW-1185">Reference proteome</keyword>
<proteinExistence type="predicted"/>
<name>A0ABT6MTY1_9GAMM</name>
<dbReference type="InterPro" id="IPR017788">
    <property type="entry name" value="Hda"/>
</dbReference>
<dbReference type="NCBIfam" id="TIGR03420">
    <property type="entry name" value="DnaA_homol_Hda"/>
    <property type="match status" value="1"/>
</dbReference>
<protein>
    <submittedName>
        <fullName evidence="2">DnaA regulatory inactivator Hda</fullName>
    </submittedName>
</protein>
<reference evidence="2" key="1">
    <citation type="journal article" date="2007" name="Int. J. Syst. Evol. Microbiol.">
        <title>Luteimonas composti sp. nov., a moderately thermophilic bacterium isolated from food waste.</title>
        <authorList>
            <person name="Young C.C."/>
            <person name="Kampfer P."/>
            <person name="Chen W.M."/>
            <person name="Yen W.S."/>
            <person name="Arun A.B."/>
            <person name="Lai W.A."/>
            <person name="Shen F.T."/>
            <person name="Rekha P.D."/>
            <person name="Lin K.Y."/>
            <person name="Chou J.H."/>
        </authorList>
    </citation>
    <scope>NUCLEOTIDE SEQUENCE</scope>
    <source>
        <strain evidence="2">CC-YY355</strain>
    </source>
</reference>
<dbReference type="Pfam" id="PF00308">
    <property type="entry name" value="Bac_DnaA"/>
    <property type="match status" value="1"/>
</dbReference>
<comment type="caution">
    <text evidence="2">The sequence shown here is derived from an EMBL/GenBank/DDBJ whole genome shotgun (WGS) entry which is preliminary data.</text>
</comment>
<evidence type="ECO:0000313" key="3">
    <source>
        <dbReference type="Proteomes" id="UP001160550"/>
    </source>
</evidence>